<dbReference type="AlphaFoldDB" id="A0A438IJ63"/>
<dbReference type="PANTHER" id="PTHR48475:SF1">
    <property type="entry name" value="RNASE H TYPE-1 DOMAIN-CONTAINING PROTEIN"/>
    <property type="match status" value="1"/>
</dbReference>
<evidence type="ECO:0000313" key="2">
    <source>
        <dbReference type="EMBL" id="RVW96758.1"/>
    </source>
</evidence>
<dbReference type="SUPFAM" id="SSF53098">
    <property type="entry name" value="Ribonuclease H-like"/>
    <property type="match status" value="1"/>
</dbReference>
<dbReference type="GO" id="GO:0003676">
    <property type="term" value="F:nucleic acid binding"/>
    <property type="evidence" value="ECO:0007669"/>
    <property type="project" value="InterPro"/>
</dbReference>
<dbReference type="InterPro" id="IPR036397">
    <property type="entry name" value="RNaseH_sf"/>
</dbReference>
<accession>A0A438IJ63</accession>
<reference evidence="2 3" key="1">
    <citation type="journal article" date="2018" name="PLoS Genet.">
        <title>Population sequencing reveals clonal diversity and ancestral inbreeding in the grapevine cultivar Chardonnay.</title>
        <authorList>
            <person name="Roach M.J."/>
            <person name="Johnson D.L."/>
            <person name="Bohlmann J."/>
            <person name="van Vuuren H.J."/>
            <person name="Jones S.J."/>
            <person name="Pretorius I.S."/>
            <person name="Schmidt S.A."/>
            <person name="Borneman A.R."/>
        </authorList>
    </citation>
    <scope>NUCLEOTIDE SEQUENCE [LARGE SCALE GENOMIC DNA]</scope>
    <source>
        <strain evidence="3">cv. Chardonnay</strain>
        <tissue evidence="2">Leaf</tissue>
    </source>
</reference>
<comment type="caution">
    <text evidence="2">The sequence shown here is derived from an EMBL/GenBank/DDBJ whole genome shotgun (WGS) entry which is preliminary data.</text>
</comment>
<proteinExistence type="predicted"/>
<protein>
    <submittedName>
        <fullName evidence="2">Uncharacterized protein</fullName>
    </submittedName>
</protein>
<evidence type="ECO:0000313" key="3">
    <source>
        <dbReference type="Proteomes" id="UP000288805"/>
    </source>
</evidence>
<name>A0A438IJ63_VITVI</name>
<keyword evidence="1" id="KW-0812">Transmembrane</keyword>
<dbReference type="InterPro" id="IPR012337">
    <property type="entry name" value="RNaseH-like_sf"/>
</dbReference>
<evidence type="ECO:0000256" key="1">
    <source>
        <dbReference type="SAM" id="Phobius"/>
    </source>
</evidence>
<dbReference type="Gene3D" id="3.30.420.10">
    <property type="entry name" value="Ribonuclease H-like superfamily/Ribonuclease H"/>
    <property type="match status" value="1"/>
</dbReference>
<gene>
    <name evidence="2" type="ORF">CK203_026178</name>
</gene>
<dbReference type="Proteomes" id="UP000288805">
    <property type="component" value="Unassembled WGS sequence"/>
</dbReference>
<sequence>MVETSRDWSEKLPFALWAYRTSFRTSTGATPYSLVYGMEAMLPVEIEMGSLRVALEQQIPEADWAQARFDQLNLLDERRLRAADHVRAYQRKMARAFKKRVKPRPLHGVDPRGRCMVDGFRWKPILRANQCGSAKEVLCLRPWSQDGWPSFRDPSRFDTSHHHYTYHYSSFCFICLLIDIIFTLGILRSMAHETTLRPWDQMSSSAASTWTGLIQLCSDYQDRSWILTDLRDHHLLDAHRDVDMIVTLRSSEIHPAGPHFSTLGFHHASPSGSLEAIVPHISVTVSITRSRYIVFASLTVIPELFIDMSSRRSIVRDS</sequence>
<keyword evidence="1" id="KW-0472">Membrane</keyword>
<keyword evidence="1" id="KW-1133">Transmembrane helix</keyword>
<feature type="transmembrane region" description="Helical" evidence="1">
    <location>
        <begin position="166"/>
        <end position="187"/>
    </location>
</feature>
<dbReference type="PANTHER" id="PTHR48475">
    <property type="entry name" value="RIBONUCLEASE H"/>
    <property type="match status" value="1"/>
</dbReference>
<organism evidence="2 3">
    <name type="scientific">Vitis vinifera</name>
    <name type="common">Grape</name>
    <dbReference type="NCBI Taxonomy" id="29760"/>
    <lineage>
        <taxon>Eukaryota</taxon>
        <taxon>Viridiplantae</taxon>
        <taxon>Streptophyta</taxon>
        <taxon>Embryophyta</taxon>
        <taxon>Tracheophyta</taxon>
        <taxon>Spermatophyta</taxon>
        <taxon>Magnoliopsida</taxon>
        <taxon>eudicotyledons</taxon>
        <taxon>Gunneridae</taxon>
        <taxon>Pentapetalae</taxon>
        <taxon>rosids</taxon>
        <taxon>Vitales</taxon>
        <taxon>Vitaceae</taxon>
        <taxon>Viteae</taxon>
        <taxon>Vitis</taxon>
    </lineage>
</organism>
<dbReference type="EMBL" id="QGNW01000105">
    <property type="protein sequence ID" value="RVW96758.1"/>
    <property type="molecule type" value="Genomic_DNA"/>
</dbReference>